<reference evidence="3" key="1">
    <citation type="submission" date="2022-11" db="UniProtKB">
        <authorList>
            <consortium name="EnsemblMetazoa"/>
        </authorList>
    </citation>
    <scope>IDENTIFICATION</scope>
</reference>
<dbReference type="SUPFAM" id="SSF50993">
    <property type="entry name" value="Peptidase/esterase 'gauge' domain"/>
    <property type="match status" value="1"/>
</dbReference>
<dbReference type="InterPro" id="IPR023302">
    <property type="entry name" value="Pept_S9A_N"/>
</dbReference>
<dbReference type="Gene3D" id="2.130.10.120">
    <property type="entry name" value="Prolyl oligopeptidase, N-terminal domain"/>
    <property type="match status" value="1"/>
</dbReference>
<dbReference type="GeneID" id="110249150"/>
<evidence type="ECO:0000313" key="4">
    <source>
        <dbReference type="Proteomes" id="UP000887567"/>
    </source>
</evidence>
<feature type="domain" description="Peptidase S9A N-terminal" evidence="2">
    <location>
        <begin position="52"/>
        <end position="151"/>
    </location>
</feature>
<dbReference type="PANTHER" id="PTHR11757:SF19">
    <property type="entry name" value="PROLYL ENDOPEPTIDASE-LIKE"/>
    <property type="match status" value="1"/>
</dbReference>
<name>A0A913XWG6_EXADI</name>
<dbReference type="Gene3D" id="3.40.50.1820">
    <property type="entry name" value="alpha/beta hydrolase"/>
    <property type="match status" value="1"/>
</dbReference>
<proteinExistence type="inferred from homology"/>
<sequence length="155" mass="18557">MFRSSVVRWNFQISRLHVSQHHLFSCRLLSSSSNRHAPVLNWMFGSKVDVPIPKKVQFNQEVHGCVFKDNFAWLKDGNAKDVQEYVKDENRYAHHCLEDTTFFQKILKREMKHWLPLCHELESVPERIDNYFYYIKSPPEGDDRLPVICRRAFFK</sequence>
<evidence type="ECO:0000313" key="3">
    <source>
        <dbReference type="EnsemblMetazoa" id="XP_020911386.1"/>
    </source>
</evidence>
<dbReference type="PANTHER" id="PTHR11757">
    <property type="entry name" value="PROTEASE FAMILY S9A OLIGOPEPTIDASE"/>
    <property type="match status" value="1"/>
</dbReference>
<dbReference type="KEGG" id="epa:110249150"/>
<dbReference type="OrthoDB" id="248387at2759"/>
<dbReference type="Proteomes" id="UP000887567">
    <property type="component" value="Unplaced"/>
</dbReference>
<dbReference type="GO" id="GO:0004252">
    <property type="term" value="F:serine-type endopeptidase activity"/>
    <property type="evidence" value="ECO:0007669"/>
    <property type="project" value="InterPro"/>
</dbReference>
<accession>A0A913XWG6</accession>
<evidence type="ECO:0000259" key="2">
    <source>
        <dbReference type="Pfam" id="PF02897"/>
    </source>
</evidence>
<organism evidence="3 4">
    <name type="scientific">Exaiptasia diaphana</name>
    <name type="common">Tropical sea anemone</name>
    <name type="synonym">Aiptasia pulchella</name>
    <dbReference type="NCBI Taxonomy" id="2652724"/>
    <lineage>
        <taxon>Eukaryota</taxon>
        <taxon>Metazoa</taxon>
        <taxon>Cnidaria</taxon>
        <taxon>Anthozoa</taxon>
        <taxon>Hexacorallia</taxon>
        <taxon>Actiniaria</taxon>
        <taxon>Aiptasiidae</taxon>
        <taxon>Exaiptasia</taxon>
    </lineage>
</organism>
<evidence type="ECO:0000256" key="1">
    <source>
        <dbReference type="ARBA" id="ARBA00005228"/>
    </source>
</evidence>
<dbReference type="OMA" id="NGYWYIT"/>
<dbReference type="EnsemblMetazoa" id="XM_021055727.2">
    <property type="protein sequence ID" value="XP_020911386.1"/>
    <property type="gene ID" value="LOC110249150"/>
</dbReference>
<dbReference type="RefSeq" id="XP_020911386.1">
    <property type="nucleotide sequence ID" value="XM_021055727.2"/>
</dbReference>
<dbReference type="Pfam" id="PF02897">
    <property type="entry name" value="Peptidase_S9_N"/>
    <property type="match status" value="1"/>
</dbReference>
<dbReference type="InterPro" id="IPR029058">
    <property type="entry name" value="AB_hydrolase_fold"/>
</dbReference>
<keyword evidence="4" id="KW-1185">Reference proteome</keyword>
<comment type="similarity">
    <text evidence="1">Belongs to the peptidase S9A family.</text>
</comment>
<dbReference type="AlphaFoldDB" id="A0A913XWG6"/>
<dbReference type="InterPro" id="IPR051543">
    <property type="entry name" value="Serine_Peptidase_S9A"/>
</dbReference>
<protein>
    <recommendedName>
        <fullName evidence="2">Peptidase S9A N-terminal domain-containing protein</fullName>
    </recommendedName>
</protein>